<feature type="compositionally biased region" description="Basic and acidic residues" evidence="1">
    <location>
        <begin position="77"/>
        <end position="95"/>
    </location>
</feature>
<dbReference type="EMBL" id="JAPZBS010000001">
    <property type="protein sequence ID" value="KAJ5390880.1"/>
    <property type="molecule type" value="Genomic_DNA"/>
</dbReference>
<evidence type="ECO:0008006" key="4">
    <source>
        <dbReference type="Google" id="ProtNLM"/>
    </source>
</evidence>
<evidence type="ECO:0000313" key="2">
    <source>
        <dbReference type="EMBL" id="KAJ5390880.1"/>
    </source>
</evidence>
<organism evidence="2 3">
    <name type="scientific">Penicillium cataractarum</name>
    <dbReference type="NCBI Taxonomy" id="2100454"/>
    <lineage>
        <taxon>Eukaryota</taxon>
        <taxon>Fungi</taxon>
        <taxon>Dikarya</taxon>
        <taxon>Ascomycota</taxon>
        <taxon>Pezizomycotina</taxon>
        <taxon>Eurotiomycetes</taxon>
        <taxon>Eurotiomycetidae</taxon>
        <taxon>Eurotiales</taxon>
        <taxon>Aspergillaceae</taxon>
        <taxon>Penicillium</taxon>
    </lineage>
</organism>
<dbReference type="Proteomes" id="UP001147782">
    <property type="component" value="Unassembled WGS sequence"/>
</dbReference>
<sequence>MPMTWNTESDARLLIAIISTTPNINWDAAAGFMGPDCSVSALKHRVARLKDKAGVPATPRGKTSKAGTKRATPMKSSKADLDKAKAKKGNTEKKPKVSTAIDDDNLDQVDDDSNEEQEPKDESHEDDSLLEYA</sequence>
<dbReference type="OrthoDB" id="5418867at2759"/>
<accession>A0A9W9VX86</accession>
<dbReference type="GeneID" id="81434056"/>
<gene>
    <name evidence="2" type="ORF">N7496_001948</name>
</gene>
<comment type="caution">
    <text evidence="2">The sequence shown here is derived from an EMBL/GenBank/DDBJ whole genome shotgun (WGS) entry which is preliminary data.</text>
</comment>
<evidence type="ECO:0000313" key="3">
    <source>
        <dbReference type="Proteomes" id="UP001147782"/>
    </source>
</evidence>
<name>A0A9W9VX86_9EURO</name>
<dbReference type="AlphaFoldDB" id="A0A9W9VX86"/>
<feature type="compositionally biased region" description="Acidic residues" evidence="1">
    <location>
        <begin position="101"/>
        <end position="119"/>
    </location>
</feature>
<keyword evidence="3" id="KW-1185">Reference proteome</keyword>
<protein>
    <recommendedName>
        <fullName evidence="4">Myb-like domain-containing protein</fullName>
    </recommendedName>
</protein>
<reference evidence="2" key="1">
    <citation type="submission" date="2022-11" db="EMBL/GenBank/DDBJ databases">
        <authorList>
            <person name="Petersen C."/>
        </authorList>
    </citation>
    <scope>NUCLEOTIDE SEQUENCE</scope>
    <source>
        <strain evidence="2">IBT 29864</strain>
    </source>
</reference>
<evidence type="ECO:0000256" key="1">
    <source>
        <dbReference type="SAM" id="MobiDB-lite"/>
    </source>
</evidence>
<reference evidence="2" key="2">
    <citation type="journal article" date="2023" name="IMA Fungus">
        <title>Comparative genomic study of the Penicillium genus elucidates a diverse pangenome and 15 lateral gene transfer events.</title>
        <authorList>
            <person name="Petersen C."/>
            <person name="Sorensen T."/>
            <person name="Nielsen M.R."/>
            <person name="Sondergaard T.E."/>
            <person name="Sorensen J.L."/>
            <person name="Fitzpatrick D.A."/>
            <person name="Frisvad J.C."/>
            <person name="Nielsen K.L."/>
        </authorList>
    </citation>
    <scope>NUCLEOTIDE SEQUENCE</scope>
    <source>
        <strain evidence="2">IBT 29864</strain>
    </source>
</reference>
<proteinExistence type="predicted"/>
<dbReference type="RefSeq" id="XP_056561608.1">
    <property type="nucleotide sequence ID" value="XM_056694879.1"/>
</dbReference>
<feature type="region of interest" description="Disordered" evidence="1">
    <location>
        <begin position="50"/>
        <end position="133"/>
    </location>
</feature>